<feature type="compositionally biased region" description="Basic and acidic residues" evidence="1">
    <location>
        <begin position="1"/>
        <end position="16"/>
    </location>
</feature>
<dbReference type="Proteomes" id="UP001151081">
    <property type="component" value="Unassembled WGS sequence"/>
</dbReference>
<evidence type="ECO:0000256" key="1">
    <source>
        <dbReference type="SAM" id="MobiDB-lite"/>
    </source>
</evidence>
<organism evidence="2 3">
    <name type="scientific">Polyangium jinanense</name>
    <dbReference type="NCBI Taxonomy" id="2829994"/>
    <lineage>
        <taxon>Bacteria</taxon>
        <taxon>Pseudomonadati</taxon>
        <taxon>Myxococcota</taxon>
        <taxon>Polyangia</taxon>
        <taxon>Polyangiales</taxon>
        <taxon>Polyangiaceae</taxon>
        <taxon>Polyangium</taxon>
    </lineage>
</organism>
<evidence type="ECO:0000313" key="2">
    <source>
        <dbReference type="EMBL" id="MDC3989425.1"/>
    </source>
</evidence>
<dbReference type="RefSeq" id="WP_272425277.1">
    <property type="nucleotide sequence ID" value="NZ_JAGTJJ010000112.1"/>
</dbReference>
<keyword evidence="3" id="KW-1185">Reference proteome</keyword>
<comment type="caution">
    <text evidence="2">The sequence shown here is derived from an EMBL/GenBank/DDBJ whole genome shotgun (WGS) entry which is preliminary data.</text>
</comment>
<evidence type="ECO:0000313" key="3">
    <source>
        <dbReference type="Proteomes" id="UP001151081"/>
    </source>
</evidence>
<protein>
    <submittedName>
        <fullName evidence="2">Uncharacterized protein</fullName>
    </submittedName>
</protein>
<dbReference type="EMBL" id="JAGTJJ010000112">
    <property type="protein sequence ID" value="MDC3989425.1"/>
    <property type="molecule type" value="Genomic_DNA"/>
</dbReference>
<sequence length="118" mass="12828">MSDSVRRRTGDADAKQLKKRRPRAPATALRVHDAALALAPDGTVFIALSQLVGSDELATVLERARSETGAVFVGVPLEERELSQFVIPRLQKASVEAAAWVLGVRRAGSRSARRRIRA</sequence>
<proteinExistence type="predicted"/>
<accession>A0A9X3XHF5</accession>
<feature type="region of interest" description="Disordered" evidence="1">
    <location>
        <begin position="1"/>
        <end position="25"/>
    </location>
</feature>
<dbReference type="AlphaFoldDB" id="A0A9X3XHF5"/>
<name>A0A9X3XHF5_9BACT</name>
<reference evidence="2 3" key="1">
    <citation type="submission" date="2021-04" db="EMBL/GenBank/DDBJ databases">
        <title>Genome analysis of Polyangium sp.</title>
        <authorList>
            <person name="Li Y."/>
            <person name="Wang J."/>
        </authorList>
    </citation>
    <scope>NUCLEOTIDE SEQUENCE [LARGE SCALE GENOMIC DNA]</scope>
    <source>
        <strain evidence="2 3">SDU14</strain>
    </source>
</reference>
<gene>
    <name evidence="2" type="ORF">KEG57_53700</name>
</gene>